<dbReference type="EMBL" id="GEDC01025356">
    <property type="protein sequence ID" value="JAS11942.1"/>
    <property type="molecule type" value="Transcribed_RNA"/>
</dbReference>
<keyword evidence="1" id="KW-0472">Membrane</keyword>
<organism evidence="2">
    <name type="scientific">Clastoptera arizonana</name>
    <name type="common">Arizona spittle bug</name>
    <dbReference type="NCBI Taxonomy" id="38151"/>
    <lineage>
        <taxon>Eukaryota</taxon>
        <taxon>Metazoa</taxon>
        <taxon>Ecdysozoa</taxon>
        <taxon>Arthropoda</taxon>
        <taxon>Hexapoda</taxon>
        <taxon>Insecta</taxon>
        <taxon>Pterygota</taxon>
        <taxon>Neoptera</taxon>
        <taxon>Paraneoptera</taxon>
        <taxon>Hemiptera</taxon>
        <taxon>Auchenorrhyncha</taxon>
        <taxon>Cercopoidea</taxon>
        <taxon>Clastopteridae</taxon>
        <taxon>Clastoptera</taxon>
    </lineage>
</organism>
<gene>
    <name evidence="2" type="ORF">g.6209</name>
</gene>
<keyword evidence="1" id="KW-1133">Transmembrane helix</keyword>
<evidence type="ECO:0000313" key="2">
    <source>
        <dbReference type="EMBL" id="JAS11942.1"/>
    </source>
</evidence>
<keyword evidence="1" id="KW-0812">Transmembrane</keyword>
<proteinExistence type="predicted"/>
<protein>
    <submittedName>
        <fullName evidence="2">Uncharacterized protein</fullName>
    </submittedName>
</protein>
<reference evidence="2" key="1">
    <citation type="submission" date="2015-12" db="EMBL/GenBank/DDBJ databases">
        <title>De novo transcriptome assembly of four potential Pierce s Disease insect vectors from Arizona vineyards.</title>
        <authorList>
            <person name="Tassone E.E."/>
        </authorList>
    </citation>
    <scope>NUCLEOTIDE SEQUENCE</scope>
</reference>
<evidence type="ECO:0000256" key="1">
    <source>
        <dbReference type="SAM" id="Phobius"/>
    </source>
</evidence>
<feature type="transmembrane region" description="Helical" evidence="1">
    <location>
        <begin position="157"/>
        <end position="179"/>
    </location>
</feature>
<name>A0A1B6CET1_9HEMI</name>
<dbReference type="AlphaFoldDB" id="A0A1B6CET1"/>
<sequence length="189" mass="20642">MLHAPEDIQVTSMSIPESRIAMEEDLETGNGFEAGVGGWFIPRPALCRNTTTCSCNSDRHGDRSIHTVSEWLSPTSSVPSSKSSTQSGTSGSLLLTAANLAALRLEQTQITPYNKEKQFDTVSLASSTHFTVVNGLPHRKYKPTTVDCCLTCQKHQLTVVVTTMCVLFLLGLIAAIYYIDMRARSTKLT</sequence>
<accession>A0A1B6CET1</accession>